<evidence type="ECO:0000313" key="2">
    <source>
        <dbReference type="Proteomes" id="UP001152622"/>
    </source>
</evidence>
<dbReference type="EMBL" id="JAINUF010000003">
    <property type="protein sequence ID" value="KAJ8370477.1"/>
    <property type="molecule type" value="Genomic_DNA"/>
</dbReference>
<proteinExistence type="predicted"/>
<reference evidence="1" key="1">
    <citation type="journal article" date="2023" name="Science">
        <title>Genome structures resolve the early diversification of teleost fishes.</title>
        <authorList>
            <person name="Parey E."/>
            <person name="Louis A."/>
            <person name="Montfort J."/>
            <person name="Bouchez O."/>
            <person name="Roques C."/>
            <person name="Iampietro C."/>
            <person name="Lluch J."/>
            <person name="Castinel A."/>
            <person name="Donnadieu C."/>
            <person name="Desvignes T."/>
            <person name="Floi Bucao C."/>
            <person name="Jouanno E."/>
            <person name="Wen M."/>
            <person name="Mejri S."/>
            <person name="Dirks R."/>
            <person name="Jansen H."/>
            <person name="Henkel C."/>
            <person name="Chen W.J."/>
            <person name="Zahm M."/>
            <person name="Cabau C."/>
            <person name="Klopp C."/>
            <person name="Thompson A.W."/>
            <person name="Robinson-Rechavi M."/>
            <person name="Braasch I."/>
            <person name="Lecointre G."/>
            <person name="Bobe J."/>
            <person name="Postlethwait J.H."/>
            <person name="Berthelot C."/>
            <person name="Roest Crollius H."/>
            <person name="Guiguen Y."/>
        </authorList>
    </citation>
    <scope>NUCLEOTIDE SEQUENCE</scope>
    <source>
        <strain evidence="1">WJC10195</strain>
    </source>
</reference>
<dbReference type="AlphaFoldDB" id="A0A9Q1FZZ7"/>
<gene>
    <name evidence="1" type="ORF">SKAU_G00105050</name>
</gene>
<dbReference type="Proteomes" id="UP001152622">
    <property type="component" value="Chromosome 3"/>
</dbReference>
<comment type="caution">
    <text evidence="1">The sequence shown here is derived from an EMBL/GenBank/DDBJ whole genome shotgun (WGS) entry which is preliminary data.</text>
</comment>
<evidence type="ECO:0000313" key="1">
    <source>
        <dbReference type="EMBL" id="KAJ8370477.1"/>
    </source>
</evidence>
<organism evidence="1 2">
    <name type="scientific">Synaphobranchus kaupii</name>
    <name type="common">Kaup's arrowtooth eel</name>
    <dbReference type="NCBI Taxonomy" id="118154"/>
    <lineage>
        <taxon>Eukaryota</taxon>
        <taxon>Metazoa</taxon>
        <taxon>Chordata</taxon>
        <taxon>Craniata</taxon>
        <taxon>Vertebrata</taxon>
        <taxon>Euteleostomi</taxon>
        <taxon>Actinopterygii</taxon>
        <taxon>Neopterygii</taxon>
        <taxon>Teleostei</taxon>
        <taxon>Anguilliformes</taxon>
        <taxon>Synaphobranchidae</taxon>
        <taxon>Synaphobranchus</taxon>
    </lineage>
</organism>
<keyword evidence="2" id="KW-1185">Reference proteome</keyword>
<accession>A0A9Q1FZZ7</accession>
<sequence>MGDKMLYSPCGNLSWVSWEQAESVYTVKSAEVPVTLTSNADPRSEARKHPCPAVAAYSPAEQHLIGRFSAGEKPAAVCSFFCPSGRRPTLQSMRNLSDRQRERRCQASRGPVVSLLTFVFSARSQSVLFGPSWSPSALLDPAWPCSVALFGQLLHAATCSPPLSRQPVINVSS</sequence>
<name>A0A9Q1FZZ7_SYNKA</name>
<protein>
    <submittedName>
        <fullName evidence="1">Uncharacterized protein</fullName>
    </submittedName>
</protein>